<name>A0A9W6WE59_CANBO</name>
<dbReference type="InterPro" id="IPR009145">
    <property type="entry name" value="U2AF_small"/>
</dbReference>
<feature type="zinc finger region" description="C3H1-type" evidence="5">
    <location>
        <begin position="229"/>
        <end position="256"/>
    </location>
</feature>
<dbReference type="InterPro" id="IPR035979">
    <property type="entry name" value="RBD_domain_sf"/>
</dbReference>
<dbReference type="Proteomes" id="UP001165120">
    <property type="component" value="Unassembled WGS sequence"/>
</dbReference>
<dbReference type="InterPro" id="IPR012677">
    <property type="entry name" value="Nucleotide-bd_a/b_plait_sf"/>
</dbReference>
<evidence type="ECO:0000256" key="4">
    <source>
        <dbReference type="ARBA" id="ARBA00022833"/>
    </source>
</evidence>
<evidence type="ECO:0000256" key="1">
    <source>
        <dbReference type="ARBA" id="ARBA00022723"/>
    </source>
</evidence>
<keyword evidence="4 5" id="KW-0862">Zinc</keyword>
<dbReference type="GO" id="GO:0003723">
    <property type="term" value="F:RNA binding"/>
    <property type="evidence" value="ECO:0007669"/>
    <property type="project" value="InterPro"/>
</dbReference>
<gene>
    <name evidence="7" type="ORF">Cboi02_000060800</name>
</gene>
<dbReference type="InterPro" id="IPR000571">
    <property type="entry name" value="Znf_CCCH"/>
</dbReference>
<dbReference type="InterPro" id="IPR036855">
    <property type="entry name" value="Znf_CCCH_sf"/>
</dbReference>
<reference evidence="7" key="1">
    <citation type="submission" date="2023-04" db="EMBL/GenBank/DDBJ databases">
        <title>Candida boidinii NBRC 10035.</title>
        <authorList>
            <person name="Ichikawa N."/>
            <person name="Sato H."/>
            <person name="Tonouchi N."/>
        </authorList>
    </citation>
    <scope>NUCLEOTIDE SEQUENCE</scope>
    <source>
        <strain evidence="7">NBRC 10035</strain>
    </source>
</reference>
<dbReference type="Gene3D" id="3.30.70.330">
    <property type="match status" value="1"/>
</dbReference>
<organism evidence="7 8">
    <name type="scientific">Candida boidinii</name>
    <name type="common">Yeast</name>
    <dbReference type="NCBI Taxonomy" id="5477"/>
    <lineage>
        <taxon>Eukaryota</taxon>
        <taxon>Fungi</taxon>
        <taxon>Dikarya</taxon>
        <taxon>Ascomycota</taxon>
        <taxon>Saccharomycotina</taxon>
        <taxon>Pichiomycetes</taxon>
        <taxon>Pichiales</taxon>
        <taxon>Pichiaceae</taxon>
        <taxon>Ogataea</taxon>
        <taxon>Ogataea/Candida clade</taxon>
    </lineage>
</organism>
<dbReference type="GO" id="GO:0008270">
    <property type="term" value="F:zinc ion binding"/>
    <property type="evidence" value="ECO:0007669"/>
    <property type="project" value="UniProtKB-KW"/>
</dbReference>
<dbReference type="Gene3D" id="4.10.1000.10">
    <property type="entry name" value="Zinc finger, CCCH-type"/>
    <property type="match status" value="1"/>
</dbReference>
<dbReference type="AlphaFoldDB" id="A0A9W6WE59"/>
<evidence type="ECO:0000256" key="5">
    <source>
        <dbReference type="PROSITE-ProRule" id="PRU00723"/>
    </source>
</evidence>
<accession>A0A9W6WE59</accession>
<keyword evidence="2" id="KW-0677">Repeat</keyword>
<keyword evidence="3 5" id="KW-0863">Zinc-finger</keyword>
<comment type="caution">
    <text evidence="7">The sequence shown here is derived from an EMBL/GenBank/DDBJ whole genome shotgun (WGS) entry which is preliminary data.</text>
</comment>
<protein>
    <submittedName>
        <fullName evidence="7">Unnamed protein product</fullName>
    </submittedName>
</protein>
<dbReference type="SUPFAM" id="SSF54928">
    <property type="entry name" value="RNA-binding domain, RBD"/>
    <property type="match status" value="1"/>
</dbReference>
<evidence type="ECO:0000259" key="6">
    <source>
        <dbReference type="PROSITE" id="PS50103"/>
    </source>
</evidence>
<dbReference type="PANTHER" id="PTHR12620">
    <property type="entry name" value="U2 SNRNP AUXILIARY FACTOR, SMALL SUBUNIT"/>
    <property type="match status" value="1"/>
</dbReference>
<feature type="zinc finger region" description="C3H1-type" evidence="5">
    <location>
        <begin position="1"/>
        <end position="29"/>
    </location>
</feature>
<keyword evidence="8" id="KW-1185">Reference proteome</keyword>
<evidence type="ECO:0000256" key="2">
    <source>
        <dbReference type="ARBA" id="ARBA00022737"/>
    </source>
</evidence>
<keyword evidence="1 5" id="KW-0479">Metal-binding</keyword>
<feature type="domain" description="C3H1-type" evidence="6">
    <location>
        <begin position="229"/>
        <end position="256"/>
    </location>
</feature>
<dbReference type="GO" id="GO:0000398">
    <property type="term" value="P:mRNA splicing, via spliceosome"/>
    <property type="evidence" value="ECO:0007669"/>
    <property type="project" value="InterPro"/>
</dbReference>
<dbReference type="PROSITE" id="PS50103">
    <property type="entry name" value="ZF_C3H1"/>
    <property type="match status" value="2"/>
</dbReference>
<dbReference type="SMART" id="SM00356">
    <property type="entry name" value="ZnF_C3H1"/>
    <property type="match status" value="2"/>
</dbReference>
<sequence length="278" mass="31740">MSEARLCTFYRNTGSCRHGMSCARVHNRPTESEFVTFYNLYSPPEEQDTEINDVNNKDEKKDKIDNKVEPNKETEIGSETYENATDAIESKNEDADADADLINEEPNETTKFSEGVIISGGSEPSVNIDGDIDDDDDVYYTVKEVKKVETPEEKQVKFDKFYKDVFIELSLKYGKIKDIIIACNKGIHLRGNVLVNFYHPISAARCVEDTNSRWFNSKPIFSELSPVKKFDDAICKPYVSGDCSRGDSCNFIHVQRPSETLAKDLYLSQKKYYQDSDY</sequence>
<dbReference type="GO" id="GO:0089701">
    <property type="term" value="C:U2AF complex"/>
    <property type="evidence" value="ECO:0007669"/>
    <property type="project" value="InterPro"/>
</dbReference>
<feature type="domain" description="C3H1-type" evidence="6">
    <location>
        <begin position="1"/>
        <end position="29"/>
    </location>
</feature>
<dbReference type="Pfam" id="PF00642">
    <property type="entry name" value="zf-CCCH"/>
    <property type="match status" value="2"/>
</dbReference>
<dbReference type="EMBL" id="BSXN01000114">
    <property type="protein sequence ID" value="GME67179.1"/>
    <property type="molecule type" value="Genomic_DNA"/>
</dbReference>
<evidence type="ECO:0000256" key="3">
    <source>
        <dbReference type="ARBA" id="ARBA00022771"/>
    </source>
</evidence>
<dbReference type="SUPFAM" id="SSF90229">
    <property type="entry name" value="CCCH zinc finger"/>
    <property type="match status" value="1"/>
</dbReference>
<dbReference type="PRINTS" id="PR01848">
    <property type="entry name" value="U2AUXFACTOR"/>
</dbReference>
<evidence type="ECO:0000313" key="7">
    <source>
        <dbReference type="EMBL" id="GME67179.1"/>
    </source>
</evidence>
<evidence type="ECO:0000313" key="8">
    <source>
        <dbReference type="Proteomes" id="UP001165120"/>
    </source>
</evidence>
<proteinExistence type="predicted"/>